<evidence type="ECO:0000313" key="3">
    <source>
        <dbReference type="Proteomes" id="UP000189935"/>
    </source>
</evidence>
<accession>A0A1M7CXH0</accession>
<organism evidence="2 3">
    <name type="scientific">Bradyrhizobium lablabi</name>
    <dbReference type="NCBI Taxonomy" id="722472"/>
    <lineage>
        <taxon>Bacteria</taxon>
        <taxon>Pseudomonadati</taxon>
        <taxon>Pseudomonadota</taxon>
        <taxon>Alphaproteobacteria</taxon>
        <taxon>Hyphomicrobiales</taxon>
        <taxon>Nitrobacteraceae</taxon>
        <taxon>Bradyrhizobium</taxon>
    </lineage>
</organism>
<dbReference type="PANTHER" id="PTHR46623:SF6">
    <property type="entry name" value="ALPHA_BETA-HYDROLASES SUPERFAMILY PROTEIN"/>
    <property type="match status" value="1"/>
</dbReference>
<dbReference type="SUPFAM" id="SSF53474">
    <property type="entry name" value="alpha/beta-Hydrolases"/>
    <property type="match status" value="1"/>
</dbReference>
<dbReference type="PANTHER" id="PTHR46623">
    <property type="entry name" value="CARBOXYMETHYLENEBUTENOLIDASE-RELATED"/>
    <property type="match status" value="1"/>
</dbReference>
<dbReference type="InterPro" id="IPR002925">
    <property type="entry name" value="Dienelactn_hydro"/>
</dbReference>
<feature type="domain" description="Dienelactone hydrolase" evidence="1">
    <location>
        <begin position="47"/>
        <end position="245"/>
    </location>
</feature>
<dbReference type="RefSeq" id="WP_079543783.1">
    <property type="nucleotide sequence ID" value="NZ_LT670844.1"/>
</dbReference>
<sequence length="270" mass="29175">MHRIDRRTVLAGLGLLALRHPARAGTPERLGVDTDDGRVVLTRYAADRTGARPSVLLLHGTNGFDLKPSAYERYAHALAAKGIDAYWVRYLSEADVSSFKTTRERREAYETRRFDDWAKKVSSVVTTILARPDCSGRIGLLGFSLGGYVAANTAARDERITALAVMYGGLPDAVVPEVKHLPPLIELHGEADRNVPPAKGEELVKLGKAIGVDAEFVGYPGKTHGFDFSDNDPMTADALGRVVGFFEARLLTATPTPASDSPRTPPAAQP</sequence>
<dbReference type="AlphaFoldDB" id="A0A1M7CXH0"/>
<dbReference type="Proteomes" id="UP000189935">
    <property type="component" value="Chromosome I"/>
</dbReference>
<evidence type="ECO:0000259" key="1">
    <source>
        <dbReference type="Pfam" id="PF01738"/>
    </source>
</evidence>
<dbReference type="EMBL" id="LT670844">
    <property type="protein sequence ID" value="SHL71924.1"/>
    <property type="molecule type" value="Genomic_DNA"/>
</dbReference>
<protein>
    <submittedName>
        <fullName evidence="2">Carboxymethylenebutenolidase</fullName>
    </submittedName>
</protein>
<dbReference type="Pfam" id="PF01738">
    <property type="entry name" value="DLH"/>
    <property type="match status" value="1"/>
</dbReference>
<proteinExistence type="predicted"/>
<dbReference type="GO" id="GO:0016787">
    <property type="term" value="F:hydrolase activity"/>
    <property type="evidence" value="ECO:0007669"/>
    <property type="project" value="InterPro"/>
</dbReference>
<name>A0A1M7CXH0_9BRAD</name>
<dbReference type="InterPro" id="IPR029058">
    <property type="entry name" value="AB_hydrolase_fold"/>
</dbReference>
<gene>
    <name evidence="2" type="ORF">SAMN05444159_6636</name>
</gene>
<dbReference type="InterPro" id="IPR051049">
    <property type="entry name" value="Dienelactone_hydrolase-like"/>
</dbReference>
<reference evidence="2 3" key="1">
    <citation type="submission" date="2016-11" db="EMBL/GenBank/DDBJ databases">
        <authorList>
            <person name="Jaros S."/>
            <person name="Januszkiewicz K."/>
            <person name="Wedrychowicz H."/>
        </authorList>
    </citation>
    <scope>NUCLEOTIDE SEQUENCE [LARGE SCALE GENOMIC DNA]</scope>
    <source>
        <strain evidence="2 3">GAS499</strain>
    </source>
</reference>
<evidence type="ECO:0000313" key="2">
    <source>
        <dbReference type="EMBL" id="SHL71924.1"/>
    </source>
</evidence>
<dbReference type="OrthoDB" id="9771666at2"/>
<dbReference type="Gene3D" id="3.40.50.1820">
    <property type="entry name" value="alpha/beta hydrolase"/>
    <property type="match status" value="1"/>
</dbReference>